<sequence>MRKLLFFAAFACIVQNFYGQEADTIPKSTGGFIISVGPSFPMSDFGADSVDYDYNYPLDNKALAAGTGIAVNFDYILPLLKNGIGVFIGAGINYNGTKADYKENFEKDHLAKYEIEKEYITYQKYFSIPVSTGLNYTHNFNEKIGLFGNFGIVANILKITDQEVTFKVGEQTKTYDARTTLGLRIGGGILLNNKFILSLNYIDTGNAKIKYERDFVSDNPILETHHKYSIKSKISYLNLTIGIKL</sequence>
<reference evidence="1 2" key="1">
    <citation type="submission" date="2012-06" db="EMBL/GenBank/DDBJ databases">
        <title>The complete genome of Aequorivita sublithincola DSM 14238.</title>
        <authorList>
            <consortium name="US DOE Joint Genome Institute (JGI-PGF)"/>
            <person name="Lucas S."/>
            <person name="Copeland A."/>
            <person name="Lapidus A."/>
            <person name="Goodwin L."/>
            <person name="Pitluck S."/>
            <person name="Peters L."/>
            <person name="Munk A.C.C."/>
            <person name="Kyrpides N."/>
            <person name="Mavromatis K."/>
            <person name="Pagani I."/>
            <person name="Ivanova N."/>
            <person name="Ovchinnikova G."/>
            <person name="Zeytun A."/>
            <person name="Detter J.C."/>
            <person name="Han C."/>
            <person name="Land M."/>
            <person name="Hauser L."/>
            <person name="Markowitz V."/>
            <person name="Cheng J.-F."/>
            <person name="Hugenholtz P."/>
            <person name="Woyke T."/>
            <person name="Wu D."/>
            <person name="Tindall B."/>
            <person name="Faehnrich R."/>
            <person name="Brambilla E."/>
            <person name="Klenk H.-P."/>
            <person name="Eisen J.A."/>
        </authorList>
    </citation>
    <scope>NUCLEOTIDE SEQUENCE [LARGE SCALE GENOMIC DNA]</scope>
    <source>
        <strain evidence="2">DSM 14238 / LMG 21431 / ACAM 643 / 9-3</strain>
    </source>
</reference>
<evidence type="ECO:0008006" key="3">
    <source>
        <dbReference type="Google" id="ProtNLM"/>
    </source>
</evidence>
<evidence type="ECO:0000313" key="1">
    <source>
        <dbReference type="EMBL" id="AFL82070.1"/>
    </source>
</evidence>
<gene>
    <name evidence="1" type="ordered locus">Aeqsu_2617</name>
</gene>
<dbReference type="HOGENOM" id="CLU_1131722_0_0_10"/>
<dbReference type="Proteomes" id="UP000006049">
    <property type="component" value="Chromosome"/>
</dbReference>
<name>I3YYK2_AEQSU</name>
<dbReference type="AlphaFoldDB" id="I3YYK2"/>
<dbReference type="STRING" id="746697.Aeqsu_2617"/>
<accession>I3YYK2</accession>
<dbReference type="OrthoDB" id="9959925at2"/>
<proteinExistence type="predicted"/>
<dbReference type="RefSeq" id="WP_014783319.1">
    <property type="nucleotide sequence ID" value="NC_018013.1"/>
</dbReference>
<protein>
    <recommendedName>
        <fullName evidence="3">Outer membrane protein beta-barrel domain-containing protein</fullName>
    </recommendedName>
</protein>
<dbReference type="KEGG" id="asl:Aeqsu_2617"/>
<evidence type="ECO:0000313" key="2">
    <source>
        <dbReference type="Proteomes" id="UP000006049"/>
    </source>
</evidence>
<dbReference type="EMBL" id="CP003280">
    <property type="protein sequence ID" value="AFL82070.1"/>
    <property type="molecule type" value="Genomic_DNA"/>
</dbReference>
<organism evidence="1 2">
    <name type="scientific">Aequorivita sublithincola (strain DSM 14238 / LMG 21431 / ACAM 643 / 9-3)</name>
    <dbReference type="NCBI Taxonomy" id="746697"/>
    <lineage>
        <taxon>Bacteria</taxon>
        <taxon>Pseudomonadati</taxon>
        <taxon>Bacteroidota</taxon>
        <taxon>Flavobacteriia</taxon>
        <taxon>Flavobacteriales</taxon>
        <taxon>Flavobacteriaceae</taxon>
        <taxon>Aequorivita</taxon>
    </lineage>
</organism>
<keyword evidence="2" id="KW-1185">Reference proteome</keyword>